<sequence>MKRTLILGIAILIMAVVLSCGKKVMVPPRIDLKQYEVIGVIEFKSTSEGELGPYATKKFTEAMRMDQGMIRIVHLGSEADLLKSVDENWLTQAAFMALGERHKVSTILTGKLVVSDVRPDVTIKPGGGYVSFKAEVDATLSVEMIETGNGASIWNNIASATENVGHVSLFGGRTFAFDAKDPEEAYGKLINTLVDMTTKEFRVTWERKRD</sequence>
<evidence type="ECO:0000313" key="1">
    <source>
        <dbReference type="EMBL" id="KPL16002.1"/>
    </source>
</evidence>
<gene>
    <name evidence="1" type="ORF">AMJ74_00190</name>
</gene>
<dbReference type="EMBL" id="LJVE01000001">
    <property type="protein sequence ID" value="KPL16002.1"/>
    <property type="molecule type" value="Genomic_DNA"/>
</dbReference>
<accession>A0A0S8K2D8</accession>
<dbReference type="PROSITE" id="PS51257">
    <property type="entry name" value="PROKAR_LIPOPROTEIN"/>
    <property type="match status" value="1"/>
</dbReference>
<protein>
    <submittedName>
        <fullName evidence="1">Uncharacterized protein</fullName>
    </submittedName>
</protein>
<comment type="caution">
    <text evidence="1">The sequence shown here is derived from an EMBL/GenBank/DDBJ whole genome shotgun (WGS) entry which is preliminary data.</text>
</comment>
<proteinExistence type="predicted"/>
<reference evidence="1 2" key="1">
    <citation type="journal article" date="2015" name="Microbiome">
        <title>Genomic resolution of linkages in carbon, nitrogen, and sulfur cycling among widespread estuary sediment bacteria.</title>
        <authorList>
            <person name="Baker B.J."/>
            <person name="Lazar C.S."/>
            <person name="Teske A.P."/>
            <person name="Dick G.J."/>
        </authorList>
    </citation>
    <scope>NUCLEOTIDE SEQUENCE [LARGE SCALE GENOMIC DNA]</scope>
    <source>
        <strain evidence="1">SM1_77</strain>
    </source>
</reference>
<name>A0A0S8K2D8_UNCW3</name>
<organism evidence="1 2">
    <name type="scientific">candidate division WOR_3 bacterium SM1_77</name>
    <dbReference type="NCBI Taxonomy" id="1703778"/>
    <lineage>
        <taxon>Bacteria</taxon>
        <taxon>Bacteria division WOR-3</taxon>
    </lineage>
</organism>
<evidence type="ECO:0000313" key="2">
    <source>
        <dbReference type="Proteomes" id="UP000050975"/>
    </source>
</evidence>
<dbReference type="AlphaFoldDB" id="A0A0S8K2D8"/>
<dbReference type="Proteomes" id="UP000050975">
    <property type="component" value="Unassembled WGS sequence"/>
</dbReference>